<gene>
    <name evidence="3" type="ORF">HNP60_002866</name>
</gene>
<feature type="region of interest" description="Disordered" evidence="1">
    <location>
        <begin position="29"/>
        <end position="69"/>
    </location>
</feature>
<name>A0ABR6NHX4_9SPHN</name>
<evidence type="ECO:0000313" key="3">
    <source>
        <dbReference type="EMBL" id="MBB5986892.1"/>
    </source>
</evidence>
<dbReference type="Proteomes" id="UP001138540">
    <property type="component" value="Unassembled WGS sequence"/>
</dbReference>
<dbReference type="RefSeq" id="WP_184154932.1">
    <property type="nucleotide sequence ID" value="NZ_JACHKA010000001.1"/>
</dbReference>
<proteinExistence type="predicted"/>
<sequence>MSGGITHRRAFLPALAPLALLAACSVVESGSDNQTDPSAAPAGGDALSSPVAGASPTDAATPPAPPVPAEIAARTGELTAPDDFAMVMLYYSLTGLQPPIDKWVEDDMSVRTAAPADKAAARDAVRARFASGLQSVKDVGRLRITSNANLSDYDPSYGEYSVRVFAPSSSLIFNRSGERIHVKFDNAQAAQRWSVPTTEAQSIRDRIQYPSAVAVDALLQITGAAPERDGGTIRTRVISYELKNNNSGTTIARVTVPQ</sequence>
<feature type="chain" id="PRO_5045130947" description="Lipoprotein" evidence="2">
    <location>
        <begin position="23"/>
        <end position="258"/>
    </location>
</feature>
<evidence type="ECO:0000256" key="1">
    <source>
        <dbReference type="SAM" id="MobiDB-lite"/>
    </source>
</evidence>
<feature type="signal peptide" evidence="2">
    <location>
        <begin position="1"/>
        <end position="22"/>
    </location>
</feature>
<dbReference type="EMBL" id="JACHKA010000001">
    <property type="protein sequence ID" value="MBB5986892.1"/>
    <property type="molecule type" value="Genomic_DNA"/>
</dbReference>
<accession>A0ABR6NHX4</accession>
<protein>
    <recommendedName>
        <fullName evidence="5">Lipoprotein</fullName>
    </recommendedName>
</protein>
<evidence type="ECO:0000256" key="2">
    <source>
        <dbReference type="SAM" id="SignalP"/>
    </source>
</evidence>
<keyword evidence="4" id="KW-1185">Reference proteome</keyword>
<feature type="compositionally biased region" description="Low complexity" evidence="1">
    <location>
        <begin position="52"/>
        <end position="61"/>
    </location>
</feature>
<keyword evidence="2" id="KW-0732">Signal</keyword>
<reference evidence="3 4" key="1">
    <citation type="submission" date="2020-08" db="EMBL/GenBank/DDBJ databases">
        <title>Exploring microbial biodiversity for novel pathways involved in the catabolism of aromatic compounds derived from lignin.</title>
        <authorList>
            <person name="Elkins J."/>
        </authorList>
    </citation>
    <scope>NUCLEOTIDE SEQUENCE [LARGE SCALE GENOMIC DNA]</scope>
    <source>
        <strain evidence="3 4">B1D3A</strain>
    </source>
</reference>
<comment type="caution">
    <text evidence="3">The sequence shown here is derived from an EMBL/GenBank/DDBJ whole genome shotgun (WGS) entry which is preliminary data.</text>
</comment>
<evidence type="ECO:0000313" key="4">
    <source>
        <dbReference type="Proteomes" id="UP001138540"/>
    </source>
</evidence>
<evidence type="ECO:0008006" key="5">
    <source>
        <dbReference type="Google" id="ProtNLM"/>
    </source>
</evidence>
<organism evidence="3 4">
    <name type="scientific">Sphingobium lignivorans</name>
    <dbReference type="NCBI Taxonomy" id="2735886"/>
    <lineage>
        <taxon>Bacteria</taxon>
        <taxon>Pseudomonadati</taxon>
        <taxon>Pseudomonadota</taxon>
        <taxon>Alphaproteobacteria</taxon>
        <taxon>Sphingomonadales</taxon>
        <taxon>Sphingomonadaceae</taxon>
        <taxon>Sphingobium</taxon>
    </lineage>
</organism>